<dbReference type="GO" id="GO:0006355">
    <property type="term" value="P:regulation of DNA-templated transcription"/>
    <property type="evidence" value="ECO:0007669"/>
    <property type="project" value="InterPro"/>
</dbReference>
<evidence type="ECO:0000313" key="2">
    <source>
        <dbReference type="EMBL" id="MBB4104175.1"/>
    </source>
</evidence>
<accession>A0A7W6K2T7</accession>
<evidence type="ECO:0000313" key="3">
    <source>
        <dbReference type="Proteomes" id="UP000584824"/>
    </source>
</evidence>
<organism evidence="2 3">
    <name type="scientific">Allorhizobium borbori</name>
    <dbReference type="NCBI Taxonomy" id="485907"/>
    <lineage>
        <taxon>Bacteria</taxon>
        <taxon>Pseudomonadati</taxon>
        <taxon>Pseudomonadota</taxon>
        <taxon>Alphaproteobacteria</taxon>
        <taxon>Hyphomicrobiales</taxon>
        <taxon>Rhizobiaceae</taxon>
        <taxon>Rhizobium/Agrobacterium group</taxon>
        <taxon>Allorhizobium</taxon>
    </lineage>
</organism>
<dbReference type="SUPFAM" id="SSF46894">
    <property type="entry name" value="C-terminal effector domain of the bipartite response regulators"/>
    <property type="match status" value="1"/>
</dbReference>
<dbReference type="InterPro" id="IPR016032">
    <property type="entry name" value="Sig_transdc_resp-reg_C-effctor"/>
</dbReference>
<keyword evidence="3" id="KW-1185">Reference proteome</keyword>
<sequence length="359" mass="39399">MVRRVAKRYWNELDLVCSTGVGLEALAPQVCRLLREIVGADAGALFWVDETGLPAGFFHEDTNAQARDLFVNAFEALFTGDMELNVATLVRFKGANCGHLLAPPDHYWRSNTYNLLVRASGHRHTLDLRVDHEGRPRAIIMLFRRRTDAFTQEHQILLQMALPCLRKAFIKPPGADRWSETAPPAYIITDRNGETLKFATEAAHLLLQQGNQVAQGVPASGPLIVPPLFVRALCQRLVDEARPSQLLPSAHGRLRVSAEYLSGPQTGQAAVLVTLVSEVPDRLALVTQVLDLDLSPRQKSILLAAVSGVSRAQATQATGTSPEAMKKHLMAIFTATGVHSWQDLQQRFTAKTGHDGLSA</sequence>
<dbReference type="InterPro" id="IPR036388">
    <property type="entry name" value="WH-like_DNA-bd_sf"/>
</dbReference>
<dbReference type="SUPFAM" id="SSF55781">
    <property type="entry name" value="GAF domain-like"/>
    <property type="match status" value="1"/>
</dbReference>
<feature type="domain" description="HTH luxR-type" evidence="1">
    <location>
        <begin position="291"/>
        <end position="348"/>
    </location>
</feature>
<dbReference type="AlphaFoldDB" id="A0A7W6K2T7"/>
<name>A0A7W6K2T7_9HYPH</name>
<reference evidence="2 3" key="1">
    <citation type="submission" date="2020-08" db="EMBL/GenBank/DDBJ databases">
        <title>Genomic Encyclopedia of Type Strains, Phase IV (KMG-IV): sequencing the most valuable type-strain genomes for metagenomic binning, comparative biology and taxonomic classification.</title>
        <authorList>
            <person name="Goeker M."/>
        </authorList>
    </citation>
    <scope>NUCLEOTIDE SEQUENCE [LARGE SCALE GENOMIC DNA]</scope>
    <source>
        <strain evidence="2 3">DSM 26385</strain>
    </source>
</reference>
<proteinExistence type="predicted"/>
<dbReference type="SMART" id="SM00421">
    <property type="entry name" value="HTH_LUXR"/>
    <property type="match status" value="1"/>
</dbReference>
<dbReference type="InterPro" id="IPR000792">
    <property type="entry name" value="Tscrpt_reg_LuxR_C"/>
</dbReference>
<dbReference type="RefSeq" id="WP_183793261.1">
    <property type="nucleotide sequence ID" value="NZ_JACIDU010000010.1"/>
</dbReference>
<dbReference type="Proteomes" id="UP000584824">
    <property type="component" value="Unassembled WGS sequence"/>
</dbReference>
<evidence type="ECO:0000259" key="1">
    <source>
        <dbReference type="SMART" id="SM00421"/>
    </source>
</evidence>
<comment type="caution">
    <text evidence="2">The sequence shown here is derived from an EMBL/GenBank/DDBJ whole genome shotgun (WGS) entry which is preliminary data.</text>
</comment>
<protein>
    <recommendedName>
        <fullName evidence="1">HTH luxR-type domain-containing protein</fullName>
    </recommendedName>
</protein>
<gene>
    <name evidence="2" type="ORF">GGQ66_002748</name>
</gene>
<dbReference type="GO" id="GO:0003677">
    <property type="term" value="F:DNA binding"/>
    <property type="evidence" value="ECO:0007669"/>
    <property type="project" value="InterPro"/>
</dbReference>
<dbReference type="EMBL" id="JACIDU010000010">
    <property type="protein sequence ID" value="MBB4104175.1"/>
    <property type="molecule type" value="Genomic_DNA"/>
</dbReference>
<dbReference type="Gene3D" id="1.10.10.10">
    <property type="entry name" value="Winged helix-like DNA-binding domain superfamily/Winged helix DNA-binding domain"/>
    <property type="match status" value="1"/>
</dbReference>